<keyword evidence="9" id="KW-0325">Glycoprotein</keyword>
<keyword evidence="16" id="KW-1185">Reference proteome</keyword>
<evidence type="ECO:0008006" key="17">
    <source>
        <dbReference type="Google" id="ProtNLM"/>
    </source>
</evidence>
<evidence type="ECO:0000259" key="14">
    <source>
        <dbReference type="PROSITE" id="PS50853"/>
    </source>
</evidence>
<evidence type="ECO:0000256" key="8">
    <source>
        <dbReference type="ARBA" id="ARBA00023157"/>
    </source>
</evidence>
<dbReference type="PROSITE" id="PS50853">
    <property type="entry name" value="FN3"/>
    <property type="match status" value="3"/>
</dbReference>
<name>A0ABQ7TLI5_PHRPL</name>
<dbReference type="SUPFAM" id="SSF48726">
    <property type="entry name" value="Immunoglobulin"/>
    <property type="match status" value="1"/>
</dbReference>
<feature type="domain" description="Fibronectin type-III" evidence="14">
    <location>
        <begin position="387"/>
        <end position="482"/>
    </location>
</feature>
<comment type="subcellular location">
    <subcellularLocation>
        <location evidence="1">Cell membrane</location>
        <topology evidence="1">Lipid-anchor</topology>
        <topology evidence="1">GPI-anchor</topology>
    </subcellularLocation>
</comment>
<evidence type="ECO:0000256" key="10">
    <source>
        <dbReference type="ARBA" id="ARBA00023288"/>
    </source>
</evidence>
<keyword evidence="5" id="KW-0677">Repeat</keyword>
<dbReference type="EMBL" id="JAIPUX010000439">
    <property type="protein sequence ID" value="KAH0630231.1"/>
    <property type="molecule type" value="Genomic_DNA"/>
</dbReference>
<evidence type="ECO:0000313" key="16">
    <source>
        <dbReference type="Proteomes" id="UP000826234"/>
    </source>
</evidence>
<dbReference type="PANTHER" id="PTHR44170:SF18">
    <property type="entry name" value="CONTACTIN 3B-RELATED"/>
    <property type="match status" value="1"/>
</dbReference>
<dbReference type="CDD" id="cd00063">
    <property type="entry name" value="FN3"/>
    <property type="match status" value="4"/>
</dbReference>
<keyword evidence="3" id="KW-0336">GPI-anchor</keyword>
<keyword evidence="6" id="KW-0130">Cell adhesion</keyword>
<evidence type="ECO:0000256" key="3">
    <source>
        <dbReference type="ARBA" id="ARBA00022622"/>
    </source>
</evidence>
<keyword evidence="11" id="KW-0393">Immunoglobulin domain</keyword>
<evidence type="ECO:0000256" key="7">
    <source>
        <dbReference type="ARBA" id="ARBA00023136"/>
    </source>
</evidence>
<protein>
    <recommendedName>
        <fullName evidence="17">Contactin-4</fullName>
    </recommendedName>
</protein>
<evidence type="ECO:0000313" key="15">
    <source>
        <dbReference type="EMBL" id="KAH0630231.1"/>
    </source>
</evidence>
<dbReference type="InterPro" id="IPR003599">
    <property type="entry name" value="Ig_sub"/>
</dbReference>
<keyword evidence="7" id="KW-0472">Membrane</keyword>
<evidence type="ECO:0000256" key="2">
    <source>
        <dbReference type="ARBA" id="ARBA00022475"/>
    </source>
</evidence>
<dbReference type="SMART" id="SM00060">
    <property type="entry name" value="FN3"/>
    <property type="match status" value="4"/>
</dbReference>
<dbReference type="InterPro" id="IPR007110">
    <property type="entry name" value="Ig-like_dom"/>
</dbReference>
<feature type="domain" description="Fibronectin type-III" evidence="14">
    <location>
        <begin position="103"/>
        <end position="201"/>
    </location>
</feature>
<dbReference type="Proteomes" id="UP000826234">
    <property type="component" value="Unassembled WGS sequence"/>
</dbReference>
<evidence type="ECO:0000259" key="13">
    <source>
        <dbReference type="PROSITE" id="PS50835"/>
    </source>
</evidence>
<dbReference type="InterPro" id="IPR003961">
    <property type="entry name" value="FN3_dom"/>
</dbReference>
<evidence type="ECO:0000256" key="12">
    <source>
        <dbReference type="SAM" id="MobiDB-lite"/>
    </source>
</evidence>
<feature type="non-terminal residue" evidence="15">
    <location>
        <position position="1"/>
    </location>
</feature>
<evidence type="ECO:0000256" key="5">
    <source>
        <dbReference type="ARBA" id="ARBA00022737"/>
    </source>
</evidence>
<evidence type="ECO:0000256" key="11">
    <source>
        <dbReference type="ARBA" id="ARBA00023319"/>
    </source>
</evidence>
<feature type="domain" description="Fibronectin type-III" evidence="14">
    <location>
        <begin position="206"/>
        <end position="303"/>
    </location>
</feature>
<keyword evidence="8" id="KW-1015">Disulfide bond</keyword>
<comment type="caution">
    <text evidence="15">The sequence shown here is derived from an EMBL/GenBank/DDBJ whole genome shotgun (WGS) entry which is preliminary data.</text>
</comment>
<dbReference type="SUPFAM" id="SSF49265">
    <property type="entry name" value="Fibronectin type III"/>
    <property type="match status" value="2"/>
</dbReference>
<feature type="compositionally biased region" description="Basic and acidic residues" evidence="12">
    <location>
        <begin position="191"/>
        <end position="200"/>
    </location>
</feature>
<dbReference type="PANTHER" id="PTHR44170">
    <property type="entry name" value="PROTEIN SIDEKICK"/>
    <property type="match status" value="1"/>
</dbReference>
<keyword evidence="10" id="KW-0449">Lipoprotein</keyword>
<evidence type="ECO:0000256" key="1">
    <source>
        <dbReference type="ARBA" id="ARBA00004609"/>
    </source>
</evidence>
<dbReference type="PROSITE" id="PS50835">
    <property type="entry name" value="IG_LIKE"/>
    <property type="match status" value="1"/>
</dbReference>
<dbReference type="InterPro" id="IPR013783">
    <property type="entry name" value="Ig-like_fold"/>
</dbReference>
<keyword evidence="2" id="KW-1003">Cell membrane</keyword>
<dbReference type="InterPro" id="IPR036116">
    <property type="entry name" value="FN3_sf"/>
</dbReference>
<dbReference type="Pfam" id="PF13927">
    <property type="entry name" value="Ig_3"/>
    <property type="match status" value="1"/>
</dbReference>
<feature type="domain" description="Ig-like" evidence="13">
    <location>
        <begin position="1"/>
        <end position="90"/>
    </location>
</feature>
<reference evidence="15 16" key="1">
    <citation type="journal article" date="2022" name="Gigascience">
        <title>A chromosome-level genome assembly and annotation of the desert horned lizard, Phrynosoma platyrhinos, provides insight into chromosomal rearrangements among reptiles.</title>
        <authorList>
            <person name="Koochekian N."/>
            <person name="Ascanio A."/>
            <person name="Farleigh K."/>
            <person name="Card D.C."/>
            <person name="Schield D.R."/>
            <person name="Castoe T.A."/>
            <person name="Jezkova T."/>
        </authorList>
    </citation>
    <scope>NUCLEOTIDE SEQUENCE [LARGE SCALE GENOMIC DNA]</scope>
    <source>
        <strain evidence="15">NK-2021</strain>
    </source>
</reference>
<keyword evidence="4" id="KW-0732">Signal</keyword>
<dbReference type="SMART" id="SM00409">
    <property type="entry name" value="IG"/>
    <property type="match status" value="1"/>
</dbReference>
<proteinExistence type="predicted"/>
<evidence type="ECO:0000256" key="6">
    <source>
        <dbReference type="ARBA" id="ARBA00022889"/>
    </source>
</evidence>
<feature type="region of interest" description="Disordered" evidence="12">
    <location>
        <begin position="189"/>
        <end position="214"/>
    </location>
</feature>
<evidence type="ECO:0000256" key="9">
    <source>
        <dbReference type="ARBA" id="ARBA00023180"/>
    </source>
</evidence>
<gene>
    <name evidence="15" type="ORF">JD844_013000</name>
</gene>
<dbReference type="InterPro" id="IPR036179">
    <property type="entry name" value="Ig-like_dom_sf"/>
</dbReference>
<sequence length="513" mass="55918">PTRFMVAPTSMDVTAGESILLPCQVSHDHPLDIMFTWSFNGHLIDFEKDGDHFERVGGQDSAGDLMIRSIQLNHAGKYVCMVQTSVDKLSAAADLIVRGPPGPPEAVTIDEITDTTAQVSWRPGPDNRSPITTYVVQARTPFSVGWQAVNTVPEVIDGNTFTATVVGLNPWVEYEFRVVAASLIGIGEPSKPSEKRRTEEALPEVTPANVSGGGGTKSELVITWETVPEELQNGGGFGYVVAFRPRGTLSWMQTVVVSPDASKYVFRNESLPPFSPYEVKVGVYNNKGEGPFSHVTIVYSADEGKNTTTQLGSSSKKTCILFLQVRYWKHGDKEEQAGRMKTMTNQTFAKISNLKGNALYHLAVKAYNTAGMGPSSAVVNVTTKKPPPSQPPGNIIWNSSDSKIILNWDQVKAQNNESEVKGYKVFYRWNRQSSTSIIETNKTSVELSLPFDEDYIIEIKPFSDGGDGNSSEQIRIPKISNAYARGSSASTSNACTLSAISTIMISLTARSSL</sequence>
<organism evidence="15 16">
    <name type="scientific">Phrynosoma platyrhinos</name>
    <name type="common">Desert horned lizard</name>
    <dbReference type="NCBI Taxonomy" id="52577"/>
    <lineage>
        <taxon>Eukaryota</taxon>
        <taxon>Metazoa</taxon>
        <taxon>Chordata</taxon>
        <taxon>Craniata</taxon>
        <taxon>Vertebrata</taxon>
        <taxon>Euteleostomi</taxon>
        <taxon>Lepidosauria</taxon>
        <taxon>Squamata</taxon>
        <taxon>Bifurcata</taxon>
        <taxon>Unidentata</taxon>
        <taxon>Episquamata</taxon>
        <taxon>Toxicofera</taxon>
        <taxon>Iguania</taxon>
        <taxon>Phrynosomatidae</taxon>
        <taxon>Phrynosomatinae</taxon>
        <taxon>Phrynosoma</taxon>
    </lineage>
</organism>
<evidence type="ECO:0000256" key="4">
    <source>
        <dbReference type="ARBA" id="ARBA00022729"/>
    </source>
</evidence>
<dbReference type="Pfam" id="PF00041">
    <property type="entry name" value="fn3"/>
    <property type="match status" value="2"/>
</dbReference>
<accession>A0ABQ7TLI5</accession>
<dbReference type="Gene3D" id="2.60.40.10">
    <property type="entry name" value="Immunoglobulins"/>
    <property type="match status" value="5"/>
</dbReference>